<sequence length="73" mass="8396">MSMQANMGESPEQSFQYDDVCRIVGHLYLDSFHKVQAVELQAQNMLEQLRIQNTSLIKEAEELEAELEKHDGT</sequence>
<proteinExistence type="predicted"/>
<dbReference type="AlphaFoldDB" id="A0A382GBJ7"/>
<feature type="coiled-coil region" evidence="1">
    <location>
        <begin position="46"/>
        <end position="73"/>
    </location>
</feature>
<accession>A0A382GBJ7</accession>
<evidence type="ECO:0000313" key="2">
    <source>
        <dbReference type="EMBL" id="SVB71957.1"/>
    </source>
</evidence>
<protein>
    <submittedName>
        <fullName evidence="2">Uncharacterized protein</fullName>
    </submittedName>
</protein>
<dbReference type="EMBL" id="UINC01054353">
    <property type="protein sequence ID" value="SVB71957.1"/>
    <property type="molecule type" value="Genomic_DNA"/>
</dbReference>
<keyword evidence="1" id="KW-0175">Coiled coil</keyword>
<organism evidence="2">
    <name type="scientific">marine metagenome</name>
    <dbReference type="NCBI Taxonomy" id="408172"/>
    <lineage>
        <taxon>unclassified sequences</taxon>
        <taxon>metagenomes</taxon>
        <taxon>ecological metagenomes</taxon>
    </lineage>
</organism>
<evidence type="ECO:0000256" key="1">
    <source>
        <dbReference type="SAM" id="Coils"/>
    </source>
</evidence>
<gene>
    <name evidence="2" type="ORF">METZ01_LOCUS224811</name>
</gene>
<name>A0A382GBJ7_9ZZZZ</name>
<reference evidence="2" key="1">
    <citation type="submission" date="2018-05" db="EMBL/GenBank/DDBJ databases">
        <authorList>
            <person name="Lanie J.A."/>
            <person name="Ng W.-L."/>
            <person name="Kazmierczak K.M."/>
            <person name="Andrzejewski T.M."/>
            <person name="Davidsen T.M."/>
            <person name="Wayne K.J."/>
            <person name="Tettelin H."/>
            <person name="Glass J.I."/>
            <person name="Rusch D."/>
            <person name="Podicherti R."/>
            <person name="Tsui H.-C.T."/>
            <person name="Winkler M.E."/>
        </authorList>
    </citation>
    <scope>NUCLEOTIDE SEQUENCE</scope>
</reference>